<keyword evidence="1" id="KW-1133">Transmembrane helix</keyword>
<keyword evidence="1" id="KW-0812">Transmembrane</keyword>
<dbReference type="InterPro" id="IPR025498">
    <property type="entry name" value="DUF4389"/>
</dbReference>
<name>Q2JBN1_FRACC</name>
<protein>
    <submittedName>
        <fullName evidence="2">Conserved hypothetical membrane protein</fullName>
    </submittedName>
</protein>
<gene>
    <name evidence="2" type="ordered locus">Francci3_1936</name>
</gene>
<accession>Q2JBN1</accession>
<dbReference type="eggNOG" id="ENOG502Z9Y3">
    <property type="taxonomic scope" value="Bacteria"/>
</dbReference>
<evidence type="ECO:0000256" key="1">
    <source>
        <dbReference type="SAM" id="Phobius"/>
    </source>
</evidence>
<dbReference type="STRING" id="106370.Francci3_1936"/>
<dbReference type="AlphaFoldDB" id="Q2JBN1"/>
<dbReference type="OrthoDB" id="156718at2"/>
<feature type="transmembrane region" description="Helical" evidence="1">
    <location>
        <begin position="34"/>
        <end position="54"/>
    </location>
</feature>
<dbReference type="Proteomes" id="UP000001937">
    <property type="component" value="Chromosome"/>
</dbReference>
<proteinExistence type="predicted"/>
<keyword evidence="3" id="KW-1185">Reference proteome</keyword>
<feature type="transmembrane region" description="Helical" evidence="1">
    <location>
        <begin position="60"/>
        <end position="78"/>
    </location>
</feature>
<feature type="transmembrane region" description="Helical" evidence="1">
    <location>
        <begin position="148"/>
        <end position="171"/>
    </location>
</feature>
<keyword evidence="1" id="KW-0472">Membrane</keyword>
<feature type="transmembrane region" description="Helical" evidence="1">
    <location>
        <begin position="85"/>
        <end position="106"/>
    </location>
</feature>
<reference evidence="2 3" key="1">
    <citation type="journal article" date="2007" name="Genome Res.">
        <title>Genome characteristics of facultatively symbiotic Frankia sp. strains reflect host range and host plant biogeography.</title>
        <authorList>
            <person name="Normand P."/>
            <person name="Lapierre P."/>
            <person name="Tisa L.S."/>
            <person name="Gogarten J.P."/>
            <person name="Alloisio N."/>
            <person name="Bagnarol E."/>
            <person name="Bassi C.A."/>
            <person name="Berry A.M."/>
            <person name="Bickhart D.M."/>
            <person name="Choisne N."/>
            <person name="Couloux A."/>
            <person name="Cournoyer B."/>
            <person name="Cruveiller S."/>
            <person name="Daubin V."/>
            <person name="Demange N."/>
            <person name="Francino M.P."/>
            <person name="Goltsman E."/>
            <person name="Huang Y."/>
            <person name="Kopp O.R."/>
            <person name="Labarre L."/>
            <person name="Lapidus A."/>
            <person name="Lavire C."/>
            <person name="Marechal J."/>
            <person name="Martinez M."/>
            <person name="Mastronunzio J.E."/>
            <person name="Mullin B.C."/>
            <person name="Niemann J."/>
            <person name="Pujic P."/>
            <person name="Rawnsley T."/>
            <person name="Rouy Z."/>
            <person name="Schenowitz C."/>
            <person name="Sellstedt A."/>
            <person name="Tavares F."/>
            <person name="Tomkins J.P."/>
            <person name="Vallenet D."/>
            <person name="Valverde C."/>
            <person name="Wall L.G."/>
            <person name="Wang Y."/>
            <person name="Medigue C."/>
            <person name="Benson D.R."/>
        </authorList>
    </citation>
    <scope>NUCLEOTIDE SEQUENCE [LARGE SCALE GENOMIC DNA]</scope>
    <source>
        <strain evidence="3">DSM 45818 / CECT 9043 / CcI3</strain>
    </source>
</reference>
<dbReference type="EMBL" id="CP000249">
    <property type="protein sequence ID" value="ABD11311.1"/>
    <property type="molecule type" value="Genomic_DNA"/>
</dbReference>
<sequence>MTDQGTFSVEPRHPGHPVSFEIDYPTGERDRLTVFFRIITVIPIAVVLAAVGGTGYGRNSAMFGGGLLFFAPLLLILFRQRYPRWWFDWNVALLSFTNRVVAYLTLLRDEYPSTEDEQAVHLTIPYPDAARLNRWLPLVKWLLAVPHYIALFFLYIATVAAMIVGWFAVLLTGRLPRGLFDFVVGVLRWTNRVVCYAVILTTDDYPPFRLRP</sequence>
<evidence type="ECO:0000313" key="2">
    <source>
        <dbReference type="EMBL" id="ABD11311.1"/>
    </source>
</evidence>
<dbReference type="RefSeq" id="WP_011436370.1">
    <property type="nucleotide sequence ID" value="NC_007777.1"/>
</dbReference>
<evidence type="ECO:0000313" key="3">
    <source>
        <dbReference type="Proteomes" id="UP000001937"/>
    </source>
</evidence>
<organism evidence="2 3">
    <name type="scientific">Frankia casuarinae (strain DSM 45818 / CECT 9043 / HFP020203 / CcI3)</name>
    <dbReference type="NCBI Taxonomy" id="106370"/>
    <lineage>
        <taxon>Bacteria</taxon>
        <taxon>Bacillati</taxon>
        <taxon>Actinomycetota</taxon>
        <taxon>Actinomycetes</taxon>
        <taxon>Frankiales</taxon>
        <taxon>Frankiaceae</taxon>
        <taxon>Frankia</taxon>
    </lineage>
</organism>
<dbReference type="KEGG" id="fra:Francci3_1936"/>
<dbReference type="Pfam" id="PF14333">
    <property type="entry name" value="DUF4389"/>
    <property type="match status" value="1"/>
</dbReference>
<dbReference type="HOGENOM" id="CLU_1298274_0_0_11"/>